<evidence type="ECO:0000256" key="2">
    <source>
        <dbReference type="SAM" id="MobiDB-lite"/>
    </source>
</evidence>
<dbReference type="Proteomes" id="UP001431449">
    <property type="component" value="Unassembled WGS sequence"/>
</dbReference>
<feature type="compositionally biased region" description="Basic and acidic residues" evidence="2">
    <location>
        <begin position="137"/>
        <end position="158"/>
    </location>
</feature>
<reference evidence="3" key="1">
    <citation type="submission" date="2022-04" db="EMBL/GenBank/DDBJ databases">
        <title>Lysobacter sp. CAU 1642 isolated from sea sand.</title>
        <authorList>
            <person name="Kim W."/>
        </authorList>
    </citation>
    <scope>NUCLEOTIDE SEQUENCE</scope>
    <source>
        <strain evidence="3">CAU 1642</strain>
    </source>
</reference>
<evidence type="ECO:0000256" key="1">
    <source>
        <dbReference type="SAM" id="Coils"/>
    </source>
</evidence>
<evidence type="ECO:0000313" key="4">
    <source>
        <dbReference type="Proteomes" id="UP001431449"/>
    </source>
</evidence>
<organism evidence="3 4">
    <name type="scientific">Pseudomarimonas salicorniae</name>
    <dbReference type="NCBI Taxonomy" id="2933270"/>
    <lineage>
        <taxon>Bacteria</taxon>
        <taxon>Pseudomonadati</taxon>
        <taxon>Pseudomonadota</taxon>
        <taxon>Gammaproteobacteria</taxon>
        <taxon>Lysobacterales</taxon>
        <taxon>Lysobacteraceae</taxon>
        <taxon>Pseudomarimonas</taxon>
    </lineage>
</organism>
<proteinExistence type="predicted"/>
<feature type="coiled-coil region" evidence="1">
    <location>
        <begin position="32"/>
        <end position="59"/>
    </location>
</feature>
<gene>
    <name evidence="3" type="ORF">M0G41_14200</name>
</gene>
<evidence type="ECO:0000313" key="3">
    <source>
        <dbReference type="EMBL" id="MCK7594821.1"/>
    </source>
</evidence>
<comment type="caution">
    <text evidence="3">The sequence shown here is derived from an EMBL/GenBank/DDBJ whole genome shotgun (WGS) entry which is preliminary data.</text>
</comment>
<feature type="region of interest" description="Disordered" evidence="2">
    <location>
        <begin position="136"/>
        <end position="158"/>
    </location>
</feature>
<name>A0ABT0GJV6_9GAMM</name>
<accession>A0ABT0GJV6</accession>
<protein>
    <submittedName>
        <fullName evidence="3">Uncharacterized protein</fullName>
    </submittedName>
</protein>
<dbReference type="EMBL" id="JALNMH010000012">
    <property type="protein sequence ID" value="MCK7594821.1"/>
    <property type="molecule type" value="Genomic_DNA"/>
</dbReference>
<dbReference type="RefSeq" id="WP_248210473.1">
    <property type="nucleotide sequence ID" value="NZ_JALNMH010000012.1"/>
</dbReference>
<keyword evidence="4" id="KW-1185">Reference proteome</keyword>
<sequence>MTTLLIITGLLTIACIVLGLQAWRDRRRHNELRRLLDNADALEEVLHQARKRMTDMRAVVGRVAPDIGAVAQASLEADGPVQQGLRNVLEHRLWIAKNADSASLHELQRAVAALQRSHNQIAQRLEQLEGAGAELEEAARAVEEQEAREPSSLRRHEP</sequence>
<keyword evidence="1" id="KW-0175">Coiled coil</keyword>